<evidence type="ECO:0000256" key="1">
    <source>
        <dbReference type="SAM" id="MobiDB-lite"/>
    </source>
</evidence>
<dbReference type="AlphaFoldDB" id="A0A2T0YFX3"/>
<organism evidence="2 3">
    <name type="scientific">Nesterenkonia sandarakina</name>
    <dbReference type="NCBI Taxonomy" id="272918"/>
    <lineage>
        <taxon>Bacteria</taxon>
        <taxon>Bacillati</taxon>
        <taxon>Actinomycetota</taxon>
        <taxon>Actinomycetes</taxon>
        <taxon>Micrococcales</taxon>
        <taxon>Micrococcaceae</taxon>
        <taxon>Nesterenkonia</taxon>
    </lineage>
</organism>
<accession>A0A2T0YFX3</accession>
<dbReference type="Proteomes" id="UP000238217">
    <property type="component" value="Unassembled WGS sequence"/>
</dbReference>
<comment type="caution">
    <text evidence="2">The sequence shown here is derived from an EMBL/GenBank/DDBJ whole genome shotgun (WGS) entry which is preliminary data.</text>
</comment>
<name>A0A2T0YFX3_9MICC</name>
<protein>
    <submittedName>
        <fullName evidence="2">Uncharacterized protein</fullName>
    </submittedName>
</protein>
<dbReference type="RefSeq" id="WP_106123588.1">
    <property type="nucleotide sequence ID" value="NZ_PVTY01000014.1"/>
</dbReference>
<proteinExistence type="predicted"/>
<gene>
    <name evidence="2" type="ORF">BCL67_1145</name>
</gene>
<sequence length="104" mass="11963">MPWIAWVAIIAIIVFGLTQIVSMATGRPLPWGSDSEEEIEALRKRLKKLEKRGNPELEGPTIPTKSEENMSAEDRWRLDMLEARLEELEKRRRDEQDTKDDGGS</sequence>
<evidence type="ECO:0000313" key="3">
    <source>
        <dbReference type="Proteomes" id="UP000238217"/>
    </source>
</evidence>
<feature type="region of interest" description="Disordered" evidence="1">
    <location>
        <begin position="50"/>
        <end position="75"/>
    </location>
</feature>
<evidence type="ECO:0000313" key="2">
    <source>
        <dbReference type="EMBL" id="PRZ13678.1"/>
    </source>
</evidence>
<dbReference type="EMBL" id="PVTY01000014">
    <property type="protein sequence ID" value="PRZ13678.1"/>
    <property type="molecule type" value="Genomic_DNA"/>
</dbReference>
<keyword evidence="3" id="KW-1185">Reference proteome</keyword>
<feature type="compositionally biased region" description="Basic and acidic residues" evidence="1">
    <location>
        <begin position="65"/>
        <end position="75"/>
    </location>
</feature>
<reference evidence="2 3" key="1">
    <citation type="submission" date="2018-03" db="EMBL/GenBank/DDBJ databases">
        <title>Comparative analysis of microorganisms from saline springs in Andes Mountain Range, Colombia.</title>
        <authorList>
            <person name="Rubin E."/>
        </authorList>
    </citation>
    <scope>NUCLEOTIDE SEQUENCE [LARGE SCALE GENOMIC DNA]</scope>
    <source>
        <strain evidence="2 3">CG 35</strain>
    </source>
</reference>